<keyword evidence="7" id="KW-1185">Reference proteome</keyword>
<dbReference type="Gene3D" id="6.10.250.1620">
    <property type="match status" value="1"/>
</dbReference>
<dbReference type="SUPFAM" id="SSF160527">
    <property type="entry name" value="V-type ATPase subunit E-like"/>
    <property type="match status" value="1"/>
</dbReference>
<dbReference type="GO" id="GO:0046961">
    <property type="term" value="F:proton-transporting ATPase activity, rotational mechanism"/>
    <property type="evidence" value="ECO:0007669"/>
    <property type="project" value="InterPro"/>
</dbReference>
<dbReference type="GeneTree" id="ENSGT00390000002730"/>
<evidence type="ECO:0000256" key="2">
    <source>
        <dbReference type="ARBA" id="ARBA00022448"/>
    </source>
</evidence>
<accession>A0A3B4XTT8</accession>
<keyword evidence="5" id="KW-0175">Coiled coil</keyword>
<protein>
    <recommendedName>
        <fullName evidence="8">V-type proton ATPase subunit E</fullName>
    </recommendedName>
</protein>
<sequence length="221" mass="24266">MNDVEINQQIKQMQQFIHQEAAEKASEIKLKADEEFNIEKLRMVEAEKAKIRAEYERKEKQIEVQKRISQSNEVRLGRLRCLKARDDAMQAILAETAAKLPSLTAGSGYASLLEKLILEALIRIDEAKVSVRGVAGQAPAAQKACTAAAAKYKDWAAKNKDAAFASSIEVAWDSSPLAAGIGGVEVSGFGGKISLTNTLQSRLMLAYETRLPKLRAALFFV</sequence>
<evidence type="ECO:0000256" key="4">
    <source>
        <dbReference type="ARBA" id="ARBA00045737"/>
    </source>
</evidence>
<dbReference type="InterPro" id="IPR038495">
    <property type="entry name" value="ATPase_E_C"/>
</dbReference>
<dbReference type="AlphaFoldDB" id="A0A3B4XTT8"/>
<dbReference type="Ensembl" id="ENSSLDT00000015441.1">
    <property type="protein sequence ID" value="ENSSLDP00000014873.1"/>
    <property type="gene ID" value="ENSSLDG00000011870.1"/>
</dbReference>
<reference evidence="6" key="1">
    <citation type="submission" date="2025-08" db="UniProtKB">
        <authorList>
            <consortium name="Ensembl"/>
        </authorList>
    </citation>
    <scope>IDENTIFICATION</scope>
</reference>
<dbReference type="Pfam" id="PF01991">
    <property type="entry name" value="vATP-synt_E"/>
    <property type="match status" value="1"/>
</dbReference>
<evidence type="ECO:0000313" key="7">
    <source>
        <dbReference type="Proteomes" id="UP000261360"/>
    </source>
</evidence>
<proteinExistence type="inferred from homology"/>
<dbReference type="Proteomes" id="UP000261360">
    <property type="component" value="Unplaced"/>
</dbReference>
<dbReference type="STRING" id="1841481.ENSSLDP00000014873"/>
<dbReference type="PANTHER" id="PTHR45715">
    <property type="entry name" value="ATPASE H+-TRANSPORTING V1 SUBUNIT E1A-RELATED"/>
    <property type="match status" value="1"/>
</dbReference>
<evidence type="ECO:0000256" key="3">
    <source>
        <dbReference type="ARBA" id="ARBA00023065"/>
    </source>
</evidence>
<dbReference type="Gene3D" id="3.30.2320.30">
    <property type="entry name" value="ATP synthase, E subunit, C-terminal"/>
    <property type="match status" value="1"/>
</dbReference>
<keyword evidence="3" id="KW-0406">Ion transport</keyword>
<evidence type="ECO:0000313" key="6">
    <source>
        <dbReference type="Ensembl" id="ENSSLDP00000014873.1"/>
    </source>
</evidence>
<reference evidence="6" key="2">
    <citation type="submission" date="2025-09" db="UniProtKB">
        <authorList>
            <consortium name="Ensembl"/>
        </authorList>
    </citation>
    <scope>IDENTIFICATION</scope>
</reference>
<keyword evidence="2" id="KW-0813">Transport</keyword>
<organism evidence="6 7">
    <name type="scientific">Seriola lalandi dorsalis</name>
    <dbReference type="NCBI Taxonomy" id="1841481"/>
    <lineage>
        <taxon>Eukaryota</taxon>
        <taxon>Metazoa</taxon>
        <taxon>Chordata</taxon>
        <taxon>Craniata</taxon>
        <taxon>Vertebrata</taxon>
        <taxon>Euteleostomi</taxon>
        <taxon>Actinopterygii</taxon>
        <taxon>Neopterygii</taxon>
        <taxon>Teleostei</taxon>
        <taxon>Neoteleostei</taxon>
        <taxon>Acanthomorphata</taxon>
        <taxon>Carangaria</taxon>
        <taxon>Carangiformes</taxon>
        <taxon>Carangidae</taxon>
        <taxon>Seriola</taxon>
    </lineage>
</organism>
<evidence type="ECO:0008006" key="8">
    <source>
        <dbReference type="Google" id="ProtNLM"/>
    </source>
</evidence>
<dbReference type="InterPro" id="IPR002842">
    <property type="entry name" value="ATPase_V1_Esu"/>
</dbReference>
<name>A0A3B4XTT8_SERLL</name>
<comment type="function">
    <text evidence="4">Subunit of the V1 complex of vacuolar(H+)-ATPase (V-ATPase), a multisubunit enzyme composed of a peripheral complex (V1) that hydrolyzes ATP and a membrane integral complex (V0) that translocates protons. V-ATPase is responsible for acidifying and maintaining the pH of intracellular compartments and in some cell types, is targeted to the plasma membrane, where it is responsible for acidifying the extracellular environment.</text>
</comment>
<evidence type="ECO:0000256" key="1">
    <source>
        <dbReference type="ARBA" id="ARBA00005901"/>
    </source>
</evidence>
<comment type="similarity">
    <text evidence="1">Belongs to the V-ATPase E subunit family.</text>
</comment>
<evidence type="ECO:0000256" key="5">
    <source>
        <dbReference type="SAM" id="Coils"/>
    </source>
</evidence>
<dbReference type="GO" id="GO:0033178">
    <property type="term" value="C:proton-transporting two-sector ATPase complex, catalytic domain"/>
    <property type="evidence" value="ECO:0007669"/>
    <property type="project" value="InterPro"/>
</dbReference>
<feature type="coiled-coil region" evidence="5">
    <location>
        <begin position="41"/>
        <end position="68"/>
    </location>
</feature>